<evidence type="ECO:0000313" key="2">
    <source>
        <dbReference type="Proteomes" id="UP000799754"/>
    </source>
</evidence>
<dbReference type="EMBL" id="MU006738">
    <property type="protein sequence ID" value="KAF2623233.1"/>
    <property type="molecule type" value="Genomic_DNA"/>
</dbReference>
<dbReference type="Proteomes" id="UP000799754">
    <property type="component" value="Unassembled WGS sequence"/>
</dbReference>
<name>A0ACB6RNC5_9PLEO</name>
<protein>
    <submittedName>
        <fullName evidence="1">Uncharacterized protein</fullName>
    </submittedName>
</protein>
<organism evidence="1 2">
    <name type="scientific">Macroventuria anomochaeta</name>
    <dbReference type="NCBI Taxonomy" id="301207"/>
    <lineage>
        <taxon>Eukaryota</taxon>
        <taxon>Fungi</taxon>
        <taxon>Dikarya</taxon>
        <taxon>Ascomycota</taxon>
        <taxon>Pezizomycotina</taxon>
        <taxon>Dothideomycetes</taxon>
        <taxon>Pleosporomycetidae</taxon>
        <taxon>Pleosporales</taxon>
        <taxon>Pleosporineae</taxon>
        <taxon>Didymellaceae</taxon>
        <taxon>Macroventuria</taxon>
    </lineage>
</organism>
<gene>
    <name evidence="1" type="ORF">BU25DRAFT_462139</name>
</gene>
<reference evidence="1" key="1">
    <citation type="journal article" date="2020" name="Stud. Mycol.">
        <title>101 Dothideomycetes genomes: a test case for predicting lifestyles and emergence of pathogens.</title>
        <authorList>
            <person name="Haridas S."/>
            <person name="Albert R."/>
            <person name="Binder M."/>
            <person name="Bloem J."/>
            <person name="Labutti K."/>
            <person name="Salamov A."/>
            <person name="Andreopoulos B."/>
            <person name="Baker S."/>
            <person name="Barry K."/>
            <person name="Bills G."/>
            <person name="Bluhm B."/>
            <person name="Cannon C."/>
            <person name="Castanera R."/>
            <person name="Culley D."/>
            <person name="Daum C."/>
            <person name="Ezra D."/>
            <person name="Gonzalez J."/>
            <person name="Henrissat B."/>
            <person name="Kuo A."/>
            <person name="Liang C."/>
            <person name="Lipzen A."/>
            <person name="Lutzoni F."/>
            <person name="Magnuson J."/>
            <person name="Mondo S."/>
            <person name="Nolan M."/>
            <person name="Ohm R."/>
            <person name="Pangilinan J."/>
            <person name="Park H.-J."/>
            <person name="Ramirez L."/>
            <person name="Alfaro M."/>
            <person name="Sun H."/>
            <person name="Tritt A."/>
            <person name="Yoshinaga Y."/>
            <person name="Zwiers L.-H."/>
            <person name="Turgeon B."/>
            <person name="Goodwin S."/>
            <person name="Spatafora J."/>
            <person name="Crous P."/>
            <person name="Grigoriev I."/>
        </authorList>
    </citation>
    <scope>NUCLEOTIDE SEQUENCE</scope>
    <source>
        <strain evidence="1">CBS 525.71</strain>
    </source>
</reference>
<comment type="caution">
    <text evidence="1">The sequence shown here is derived from an EMBL/GenBank/DDBJ whole genome shotgun (WGS) entry which is preliminary data.</text>
</comment>
<accession>A0ACB6RNC5</accession>
<sequence>MSQVRHMGSLPAPEDVVSLLEAALCKLFSNSIEWLNTDVDPYKVLVETLQDERAILNRHDRLQAKALFRQEETHGLSEELANFPLRPMSLKDDNVKFPADFLEPIYQVADHHEVKKAVREARLNVAAAVLQSNGPPANGPSKPSTTVLSQKF</sequence>
<keyword evidence="2" id="KW-1185">Reference proteome</keyword>
<evidence type="ECO:0000313" key="1">
    <source>
        <dbReference type="EMBL" id="KAF2623233.1"/>
    </source>
</evidence>
<proteinExistence type="predicted"/>